<feature type="region of interest" description="Disordered" evidence="1">
    <location>
        <begin position="1"/>
        <end position="28"/>
    </location>
</feature>
<evidence type="ECO:0008006" key="4">
    <source>
        <dbReference type="Google" id="ProtNLM"/>
    </source>
</evidence>
<organism evidence="2 3">
    <name type="scientific">Vitis vinifera</name>
    <name type="common">Grape</name>
    <dbReference type="NCBI Taxonomy" id="29760"/>
    <lineage>
        <taxon>Eukaryota</taxon>
        <taxon>Viridiplantae</taxon>
        <taxon>Streptophyta</taxon>
        <taxon>Embryophyta</taxon>
        <taxon>Tracheophyta</taxon>
        <taxon>Spermatophyta</taxon>
        <taxon>Magnoliopsida</taxon>
        <taxon>eudicotyledons</taxon>
        <taxon>Gunneridae</taxon>
        <taxon>Pentapetalae</taxon>
        <taxon>rosids</taxon>
        <taxon>Vitales</taxon>
        <taxon>Vitaceae</taxon>
        <taxon>Viteae</taxon>
        <taxon>Vitis</taxon>
    </lineage>
</organism>
<gene>
    <name evidence="2" type="ORF">CK203_078983</name>
</gene>
<evidence type="ECO:0000313" key="2">
    <source>
        <dbReference type="EMBL" id="RVW32314.1"/>
    </source>
</evidence>
<accession>A0A438DA51</accession>
<comment type="caution">
    <text evidence="2">The sequence shown here is derived from an EMBL/GenBank/DDBJ whole genome shotgun (WGS) entry which is preliminary data.</text>
</comment>
<evidence type="ECO:0000313" key="3">
    <source>
        <dbReference type="Proteomes" id="UP000288805"/>
    </source>
</evidence>
<dbReference type="AlphaFoldDB" id="A0A438DA51"/>
<sequence length="141" mass="15690">MGSRKVIVPKTSRPTTSTPDPTPAQDPNPTPTWLSCHYCSRFFISNLNVRGVVVQAREPNTSYYVADYITNTYRPDDGLIISEWITAENGENNLALTRIYCDRCRLPAGWKVLQRSQTHPIVDIGHVLLPVTPPAASPSQP</sequence>
<name>A0A438DA51_VITVI</name>
<evidence type="ECO:0000256" key="1">
    <source>
        <dbReference type="SAM" id="MobiDB-lite"/>
    </source>
</evidence>
<dbReference type="Proteomes" id="UP000288805">
    <property type="component" value="Unassembled WGS sequence"/>
</dbReference>
<protein>
    <recommendedName>
        <fullName evidence="4">Yippee domain-containing protein</fullName>
    </recommendedName>
</protein>
<dbReference type="EMBL" id="QGNW01001722">
    <property type="protein sequence ID" value="RVW32314.1"/>
    <property type="molecule type" value="Genomic_DNA"/>
</dbReference>
<feature type="compositionally biased region" description="Low complexity" evidence="1">
    <location>
        <begin position="9"/>
        <end position="19"/>
    </location>
</feature>
<proteinExistence type="predicted"/>
<reference evidence="2 3" key="1">
    <citation type="journal article" date="2018" name="PLoS Genet.">
        <title>Population sequencing reveals clonal diversity and ancestral inbreeding in the grapevine cultivar Chardonnay.</title>
        <authorList>
            <person name="Roach M.J."/>
            <person name="Johnson D.L."/>
            <person name="Bohlmann J."/>
            <person name="van Vuuren H.J."/>
            <person name="Jones S.J."/>
            <person name="Pretorius I.S."/>
            <person name="Schmidt S.A."/>
            <person name="Borneman A.R."/>
        </authorList>
    </citation>
    <scope>NUCLEOTIDE SEQUENCE [LARGE SCALE GENOMIC DNA]</scope>
    <source>
        <strain evidence="3">cv. Chardonnay</strain>
        <tissue evidence="2">Leaf</tissue>
    </source>
</reference>